<dbReference type="GO" id="GO:0005829">
    <property type="term" value="C:cytosol"/>
    <property type="evidence" value="ECO:0007669"/>
    <property type="project" value="TreeGrafter"/>
</dbReference>
<keyword evidence="4" id="KW-0804">Transcription</keyword>
<evidence type="ECO:0000256" key="3">
    <source>
        <dbReference type="ARBA" id="ARBA00023125"/>
    </source>
</evidence>
<keyword evidence="7" id="KW-1185">Reference proteome</keyword>
<dbReference type="Gene3D" id="1.10.10.10">
    <property type="entry name" value="Winged helix-like DNA-binding domain superfamily/Winged helix DNA-binding domain"/>
    <property type="match status" value="1"/>
</dbReference>
<reference evidence="6 7" key="1">
    <citation type="submission" date="2013-03" db="EMBL/GenBank/DDBJ databases">
        <title>The Genome Sequence of Acinetobacter tandoii CIP 107469.</title>
        <authorList>
            <consortium name="The Broad Institute Genome Sequencing Platform"/>
            <consortium name="The Broad Institute Genome Sequencing Center for Infectious Disease"/>
            <person name="Cerqueira G."/>
            <person name="Feldgarden M."/>
            <person name="Courvalin P."/>
            <person name="Perichon B."/>
            <person name="Grillot-Courvalin C."/>
            <person name="Clermont D."/>
            <person name="Rocha E."/>
            <person name="Yoon E.-J."/>
            <person name="Nemec A."/>
            <person name="Walker B."/>
            <person name="Young S.K."/>
            <person name="Zeng Q."/>
            <person name="Gargeya S."/>
            <person name="Fitzgerald M."/>
            <person name="Haas B."/>
            <person name="Abouelleil A."/>
            <person name="Alvarado L."/>
            <person name="Arachchi H.M."/>
            <person name="Berlin A.M."/>
            <person name="Chapman S.B."/>
            <person name="Dewar J."/>
            <person name="Goldberg J."/>
            <person name="Griggs A."/>
            <person name="Gujja S."/>
            <person name="Hansen M."/>
            <person name="Howarth C."/>
            <person name="Imamovic A."/>
            <person name="Larimer J."/>
            <person name="McCowan C."/>
            <person name="Murphy C."/>
            <person name="Neiman D."/>
            <person name="Pearson M."/>
            <person name="Priest M."/>
            <person name="Roberts A."/>
            <person name="Saif S."/>
            <person name="Shea T."/>
            <person name="Sisk P."/>
            <person name="Sykes S."/>
            <person name="Wortman J."/>
            <person name="Nusbaum C."/>
            <person name="Birren B."/>
        </authorList>
    </citation>
    <scope>NUCLEOTIDE SEQUENCE [LARGE SCALE GENOMIC DNA]</scope>
    <source>
        <strain evidence="6 7">CIP 107469</strain>
    </source>
</reference>
<sequence>MSISSYPQMTFSQLEIFLLVAKHQSFSNAAKQLGISQSAVSHAIKSLEHFWRVQLFSREQNNVVLTEIGQQLRIHAQEILNTAQVMQQQVAATHGLQQGTLRIGSFGASASIHLLPELLQAFRTEYPQIEVFVEEGTDDEVTQWILNQQVDVGFAVLPNHKLDTFPLIKDIFIALIPNSYPIAQMSQVDITQLKHYPFILTKAGSQTHIEKLLKQYDIQPKIQYQLSQLLTILNMVNQHEGISIVADMAMTPELLALHPNVVKRPLLPNTQREIGLAVRNQKLISPATRAFIELAQTMFYY</sequence>
<dbReference type="InterPro" id="IPR000847">
    <property type="entry name" value="LysR_HTH_N"/>
</dbReference>
<dbReference type="PANTHER" id="PTHR30419">
    <property type="entry name" value="HTH-TYPE TRANSCRIPTIONAL REGULATOR YBHD"/>
    <property type="match status" value="1"/>
</dbReference>
<dbReference type="InterPro" id="IPR005119">
    <property type="entry name" value="LysR_subst-bd"/>
</dbReference>
<dbReference type="eggNOG" id="COG0583">
    <property type="taxonomic scope" value="Bacteria"/>
</dbReference>
<evidence type="ECO:0000259" key="5">
    <source>
        <dbReference type="PROSITE" id="PS50931"/>
    </source>
</evidence>
<dbReference type="FunFam" id="1.10.10.10:FF:000001">
    <property type="entry name" value="LysR family transcriptional regulator"/>
    <property type="match status" value="1"/>
</dbReference>
<dbReference type="Pfam" id="PF00126">
    <property type="entry name" value="HTH_1"/>
    <property type="match status" value="1"/>
</dbReference>
<dbReference type="SUPFAM" id="SSF53850">
    <property type="entry name" value="Periplasmic binding protein-like II"/>
    <property type="match status" value="1"/>
</dbReference>
<comment type="caution">
    <text evidence="6">The sequence shown here is derived from an EMBL/GenBank/DDBJ whole genome shotgun (WGS) entry which is preliminary data.</text>
</comment>
<evidence type="ECO:0000256" key="2">
    <source>
        <dbReference type="ARBA" id="ARBA00023015"/>
    </source>
</evidence>
<dbReference type="Pfam" id="PF03466">
    <property type="entry name" value="LysR_substrate"/>
    <property type="match status" value="1"/>
</dbReference>
<dbReference type="InterPro" id="IPR036390">
    <property type="entry name" value="WH_DNA-bd_sf"/>
</dbReference>
<evidence type="ECO:0000256" key="1">
    <source>
        <dbReference type="ARBA" id="ARBA00009437"/>
    </source>
</evidence>
<dbReference type="EMBL" id="AQFM01000037">
    <property type="protein sequence ID" value="EOR07336.1"/>
    <property type="molecule type" value="Genomic_DNA"/>
</dbReference>
<dbReference type="InterPro" id="IPR050950">
    <property type="entry name" value="HTH-type_LysR_regulators"/>
</dbReference>
<dbReference type="PROSITE" id="PS50931">
    <property type="entry name" value="HTH_LYSR"/>
    <property type="match status" value="1"/>
</dbReference>
<dbReference type="GO" id="GO:0003700">
    <property type="term" value="F:DNA-binding transcription factor activity"/>
    <property type="evidence" value="ECO:0007669"/>
    <property type="project" value="InterPro"/>
</dbReference>
<dbReference type="GO" id="GO:0003677">
    <property type="term" value="F:DNA binding"/>
    <property type="evidence" value="ECO:0007669"/>
    <property type="project" value="UniProtKB-KW"/>
</dbReference>
<keyword evidence="3" id="KW-0238">DNA-binding</keyword>
<evidence type="ECO:0000256" key="4">
    <source>
        <dbReference type="ARBA" id="ARBA00023163"/>
    </source>
</evidence>
<gene>
    <name evidence="6" type="ORF">I593_02223</name>
</gene>
<feature type="domain" description="HTH lysR-type" evidence="5">
    <location>
        <begin position="9"/>
        <end position="66"/>
    </location>
</feature>
<dbReference type="PRINTS" id="PR00039">
    <property type="entry name" value="HTHLYSR"/>
</dbReference>
<dbReference type="PANTHER" id="PTHR30419:SF24">
    <property type="entry name" value="HTH-TYPE TRANSCRIPTIONAL REGULATOR CZCR"/>
    <property type="match status" value="1"/>
</dbReference>
<evidence type="ECO:0000313" key="6">
    <source>
        <dbReference type="EMBL" id="EOR07336.1"/>
    </source>
</evidence>
<accession>R9B4P1</accession>
<dbReference type="InterPro" id="IPR036388">
    <property type="entry name" value="WH-like_DNA-bd_sf"/>
</dbReference>
<dbReference type="CDD" id="cd05466">
    <property type="entry name" value="PBP2_LTTR_substrate"/>
    <property type="match status" value="1"/>
</dbReference>
<dbReference type="Gene3D" id="3.40.190.290">
    <property type="match status" value="1"/>
</dbReference>
<protein>
    <recommendedName>
        <fullName evidence="5">HTH lysR-type domain-containing protein</fullName>
    </recommendedName>
</protein>
<organism evidence="6 7">
    <name type="scientific">Acinetobacter tandoii DSM 14970 = CIP 107469</name>
    <dbReference type="NCBI Taxonomy" id="1120927"/>
    <lineage>
        <taxon>Bacteria</taxon>
        <taxon>Pseudomonadati</taxon>
        <taxon>Pseudomonadota</taxon>
        <taxon>Gammaproteobacteria</taxon>
        <taxon>Moraxellales</taxon>
        <taxon>Moraxellaceae</taxon>
        <taxon>Acinetobacter</taxon>
    </lineage>
</organism>
<comment type="similarity">
    <text evidence="1">Belongs to the LysR transcriptional regulatory family.</text>
</comment>
<dbReference type="Proteomes" id="UP000016201">
    <property type="component" value="Unassembled WGS sequence"/>
</dbReference>
<proteinExistence type="inferred from homology"/>
<dbReference type="SUPFAM" id="SSF46785">
    <property type="entry name" value="Winged helix' DNA-binding domain"/>
    <property type="match status" value="1"/>
</dbReference>
<name>R9B4P1_9GAMM</name>
<evidence type="ECO:0000313" key="7">
    <source>
        <dbReference type="Proteomes" id="UP000016201"/>
    </source>
</evidence>
<dbReference type="AlphaFoldDB" id="R9B4P1"/>
<dbReference type="PATRIC" id="fig|1120927.3.peg.2159"/>
<keyword evidence="2" id="KW-0805">Transcription regulation</keyword>